<reference evidence="5 6" key="1">
    <citation type="journal article" date="2018" name="Evol. Lett.">
        <title>Horizontal gene cluster transfer increased hallucinogenic mushroom diversity.</title>
        <authorList>
            <person name="Reynolds H.T."/>
            <person name="Vijayakumar V."/>
            <person name="Gluck-Thaler E."/>
            <person name="Korotkin H.B."/>
            <person name="Matheny P.B."/>
            <person name="Slot J.C."/>
        </authorList>
    </citation>
    <scope>NUCLEOTIDE SEQUENCE [LARGE SCALE GENOMIC DNA]</scope>
    <source>
        <strain evidence="5 6">SRW20</strain>
    </source>
</reference>
<proteinExistence type="inferred from homology"/>
<dbReference type="InterPro" id="IPR050645">
    <property type="entry name" value="Histidine_acid_phosphatase"/>
</dbReference>
<dbReference type="EMBL" id="NHYE01005207">
    <property type="protein sequence ID" value="PPQ75991.1"/>
    <property type="molecule type" value="Genomic_DNA"/>
</dbReference>
<dbReference type="STRING" id="231916.A0A409WBX5"/>
<comment type="caution">
    <text evidence="5">The sequence shown here is derived from an EMBL/GenBank/DDBJ whole genome shotgun (WGS) entry which is preliminary data.</text>
</comment>
<dbReference type="PROSITE" id="PS00778">
    <property type="entry name" value="HIS_ACID_PHOSPHAT_2"/>
    <property type="match status" value="1"/>
</dbReference>
<dbReference type="InterPro" id="IPR000560">
    <property type="entry name" value="His_Pase_clade-2"/>
</dbReference>
<sequence>MRHGGKIPNILLILTVFITASIFHTVSADHLDVPGTGEASGSEDRSNATLNTEREEMHLDVLKGRPSEKFPGYRYPQVPLDVENYPIGPDGLELEQVHIYVRHGERTPVGVRMNDPPASIPDHWMLCKMARRFQASVSSLLGVPIERIPHLKEGESGSEDVLQTKKIVERKDGSAAEGECLLGELTDLGRQSTYSFGRDLRRLYIDRLGFLPDTLSDKDSVYFRTTNMPRTIDSLLEIMHGLYPATKCQPDIVPPYFVRNGKDENLIGNTYACKRLEILQVGFATAAAQAFNPSLEPLDKKLSKYIDGNPIRVDGKPRASGIMDTASFKPIPCTNRVLMIRAALAHGIKVPPEFTDKSVVDVIDVSTQADFVDEHKTEEVRRLGMGRLLDEMTRKMQHKSEHAESDPLKILVHSTHDTAIAALCSTFDVYDERWPAFTASISFELFKKAPQFQSGFSQAILSRLGSPSPQHYVRMRYQNKNMILPMCAQDGDHLEGHPEFCTLEAFQARVKELTPEDWDAECLPSGKA</sequence>
<dbReference type="GO" id="GO:0016791">
    <property type="term" value="F:phosphatase activity"/>
    <property type="evidence" value="ECO:0007669"/>
    <property type="project" value="TreeGrafter"/>
</dbReference>
<dbReference type="SUPFAM" id="SSF53254">
    <property type="entry name" value="Phosphoglycerate mutase-like"/>
    <property type="match status" value="1"/>
</dbReference>
<evidence type="ECO:0000256" key="4">
    <source>
        <dbReference type="SAM" id="SignalP"/>
    </source>
</evidence>
<accession>A0A409WBX5</accession>
<feature type="signal peptide" evidence="4">
    <location>
        <begin position="1"/>
        <end position="28"/>
    </location>
</feature>
<dbReference type="Gene3D" id="3.40.50.1240">
    <property type="entry name" value="Phosphoglycerate mutase-like"/>
    <property type="match status" value="1"/>
</dbReference>
<dbReference type="OrthoDB" id="10257284at2759"/>
<dbReference type="CDD" id="cd07061">
    <property type="entry name" value="HP_HAP_like"/>
    <property type="match status" value="1"/>
</dbReference>
<evidence type="ECO:0000313" key="5">
    <source>
        <dbReference type="EMBL" id="PPQ75991.1"/>
    </source>
</evidence>
<keyword evidence="2" id="KW-0378">Hydrolase</keyword>
<keyword evidence="4" id="KW-0732">Signal</keyword>
<dbReference type="InterPro" id="IPR029033">
    <property type="entry name" value="His_PPase_superfam"/>
</dbReference>
<feature type="chain" id="PRO_5019049267" description="Acid phosphatase" evidence="4">
    <location>
        <begin position="29"/>
        <end position="528"/>
    </location>
</feature>
<comment type="similarity">
    <text evidence="1">Belongs to the histidine acid phosphatase family.</text>
</comment>
<dbReference type="InterPro" id="IPR033379">
    <property type="entry name" value="Acid_Pase_AS"/>
</dbReference>
<feature type="region of interest" description="Disordered" evidence="3">
    <location>
        <begin position="32"/>
        <end position="55"/>
    </location>
</feature>
<evidence type="ECO:0008006" key="7">
    <source>
        <dbReference type="Google" id="ProtNLM"/>
    </source>
</evidence>
<dbReference type="FunCoup" id="A0A409WBX5">
    <property type="interactions" value="33"/>
</dbReference>
<evidence type="ECO:0000256" key="1">
    <source>
        <dbReference type="ARBA" id="ARBA00005375"/>
    </source>
</evidence>
<protein>
    <recommendedName>
        <fullName evidence="7">Acid phosphatase</fullName>
    </recommendedName>
</protein>
<dbReference type="InParanoid" id="A0A409WBX5"/>
<dbReference type="PANTHER" id="PTHR11567">
    <property type="entry name" value="ACID PHOSPHATASE-RELATED"/>
    <property type="match status" value="1"/>
</dbReference>
<keyword evidence="6" id="KW-1185">Reference proteome</keyword>
<name>A0A409WBX5_9AGAR</name>
<organism evidence="5 6">
    <name type="scientific">Gymnopilus dilepis</name>
    <dbReference type="NCBI Taxonomy" id="231916"/>
    <lineage>
        <taxon>Eukaryota</taxon>
        <taxon>Fungi</taxon>
        <taxon>Dikarya</taxon>
        <taxon>Basidiomycota</taxon>
        <taxon>Agaricomycotina</taxon>
        <taxon>Agaricomycetes</taxon>
        <taxon>Agaricomycetidae</taxon>
        <taxon>Agaricales</taxon>
        <taxon>Agaricineae</taxon>
        <taxon>Hymenogastraceae</taxon>
        <taxon>Gymnopilus</taxon>
    </lineage>
</organism>
<dbReference type="Proteomes" id="UP000284706">
    <property type="component" value="Unassembled WGS sequence"/>
</dbReference>
<dbReference type="PANTHER" id="PTHR11567:SF110">
    <property type="entry name" value="2-PHOSPHOXYLOSE PHOSPHATASE 1"/>
    <property type="match status" value="1"/>
</dbReference>
<feature type="compositionally biased region" description="Basic and acidic residues" evidence="3">
    <location>
        <begin position="42"/>
        <end position="55"/>
    </location>
</feature>
<evidence type="ECO:0000313" key="6">
    <source>
        <dbReference type="Proteomes" id="UP000284706"/>
    </source>
</evidence>
<evidence type="ECO:0000256" key="3">
    <source>
        <dbReference type="SAM" id="MobiDB-lite"/>
    </source>
</evidence>
<gene>
    <name evidence="5" type="ORF">CVT26_005943</name>
</gene>
<dbReference type="AlphaFoldDB" id="A0A409WBX5"/>
<evidence type="ECO:0000256" key="2">
    <source>
        <dbReference type="ARBA" id="ARBA00022801"/>
    </source>
</evidence>
<dbReference type="Pfam" id="PF00328">
    <property type="entry name" value="His_Phos_2"/>
    <property type="match status" value="1"/>
</dbReference>